<evidence type="ECO:0000313" key="1">
    <source>
        <dbReference type="EMBL" id="ANJ58436.1"/>
    </source>
</evidence>
<accession>A0A191Z0E7</accession>
<evidence type="ECO:0000313" key="2">
    <source>
        <dbReference type="Proteomes" id="UP000078354"/>
    </source>
</evidence>
<dbReference type="EMBL" id="CP014870">
    <property type="protein sequence ID" value="ANJ58436.1"/>
    <property type="molecule type" value="Genomic_DNA"/>
</dbReference>
<reference evidence="1 2" key="1">
    <citation type="journal article" date="2018" name="Syst. Appl. Microbiol.">
        <title>Pseudomonas silesiensis sp. nov. strain A3T isolated from a biological pesticide sewage treatment plant and analysis of the complete genome sequence.</title>
        <authorList>
            <person name="Kaminski M.A."/>
            <person name="Furmanczyk E.M."/>
            <person name="Sobczak A."/>
            <person name="Dziembowski A."/>
            <person name="Lipinski L."/>
        </authorList>
    </citation>
    <scope>NUCLEOTIDE SEQUENCE [LARGE SCALE GENOMIC DNA]</scope>
    <source>
        <strain evidence="1 2">A3</strain>
    </source>
</reference>
<protein>
    <submittedName>
        <fullName evidence="1">Uncharacterized protein</fullName>
    </submittedName>
</protein>
<organism evidence="1 2">
    <name type="scientific">Pseudomonas silesiensis</name>
    <dbReference type="NCBI Taxonomy" id="1853130"/>
    <lineage>
        <taxon>Bacteria</taxon>
        <taxon>Pseudomonadati</taxon>
        <taxon>Pseudomonadota</taxon>
        <taxon>Gammaproteobacteria</taxon>
        <taxon>Pseudomonadales</taxon>
        <taxon>Pseudomonadaceae</taxon>
        <taxon>Pseudomonas</taxon>
    </lineage>
</organism>
<keyword evidence="2" id="KW-1185">Reference proteome</keyword>
<proteinExistence type="predicted"/>
<dbReference type="KEGG" id="psil:PMA3_26035"/>
<dbReference type="Proteomes" id="UP000078354">
    <property type="component" value="Chromosome"/>
</dbReference>
<sequence length="219" mass="24492">MNLDRRNRDFNTPAIKPISCFADIENLALLHQGQDELIRNSVASAIRTISLFPWAMTLNALCSTDTNKTIYRDHQFVVVPDPSWAACDGDSHRHLTASANEAGCLVDWENRAKVRSDDAFGASRSYLPILPKTLAGSGSALGSWLLALGSSPLFFIRADIDPRGGQEEPGISYQLLRYTKNSHRQGIMTRIDHQHGAFRHWMPANSAFNYLFLMVEMMP</sequence>
<dbReference type="AlphaFoldDB" id="A0A191Z0E7"/>
<gene>
    <name evidence="1" type="ORF">PMA3_26035</name>
</gene>
<name>A0A191Z0E7_9PSED</name>
<dbReference type="RefSeq" id="WP_064679873.1">
    <property type="nucleotide sequence ID" value="NZ_CP014870.1"/>
</dbReference>